<organism evidence="3 4">
    <name type="scientific">Paenibacillus dokdonensis</name>
    <dbReference type="NCBI Taxonomy" id="2567944"/>
    <lineage>
        <taxon>Bacteria</taxon>
        <taxon>Bacillati</taxon>
        <taxon>Bacillota</taxon>
        <taxon>Bacilli</taxon>
        <taxon>Bacillales</taxon>
        <taxon>Paenibacillaceae</taxon>
        <taxon>Paenibacillus</taxon>
    </lineage>
</organism>
<comment type="caution">
    <text evidence="3">The sequence shown here is derived from an EMBL/GenBank/DDBJ whole genome shotgun (WGS) entry which is preliminary data.</text>
</comment>
<evidence type="ECO:0000313" key="3">
    <source>
        <dbReference type="EMBL" id="MEC0242238.1"/>
    </source>
</evidence>
<name>A0ABU6GRA4_9BACL</name>
<dbReference type="InterPro" id="IPR025436">
    <property type="entry name" value="DUF4179"/>
</dbReference>
<dbReference type="EMBL" id="JARLKZ010000016">
    <property type="protein sequence ID" value="MEC0242238.1"/>
    <property type="molecule type" value="Genomic_DNA"/>
</dbReference>
<evidence type="ECO:0000259" key="2">
    <source>
        <dbReference type="Pfam" id="PF13786"/>
    </source>
</evidence>
<evidence type="ECO:0000313" key="4">
    <source>
        <dbReference type="Proteomes" id="UP001344632"/>
    </source>
</evidence>
<sequence length="461" mass="52681">MRRNQHHMLTDTNTEEQDKAFHKQTLGMEERWGQLKPSTPFETLWDRYLSSPRSKAQLKNRKRWQVAFSAFMILIAMGVTAVFTSPEVRAALAQFPFMKMLLKDGGFDDFGLSKIEKEHLGVQVDQSVTDKGIRFKMDEVFYDGVQIVLNYDVEYLDKKGKIDAKDASVYYHLDVIGADPTIMSTHKFTILKDHTFIGSTLIDAYQYLDGYQLHMKISQIGRVKGDWSVTVPLSVDKTSSHTKTFLPNKSFVINGIKRTVERITMTPVSTQLVIKSEDMEDRRLSYWMQDNLQTRFQGAGGLGGHGKSIQNFSATSVINPYPDYVEILVRENSTDSIVLEDQTEQTVLLDGHFPIELKGEYGGKVTITKVEYTAEGTTVYYEASDVSNQNPFLLLVDSQDRHAHLGQPIRLSRDKFIFKMKYPVVDTHSPVHVMLNMNKYKPGFEPQEPVKIKIPLDWSKP</sequence>
<keyword evidence="1" id="KW-1133">Transmembrane helix</keyword>
<feature type="domain" description="DUF4179" evidence="2">
    <location>
        <begin position="59"/>
        <end position="154"/>
    </location>
</feature>
<protein>
    <submittedName>
        <fullName evidence="3">DUF4179 domain-containing protein</fullName>
    </submittedName>
</protein>
<dbReference type="Pfam" id="PF13786">
    <property type="entry name" value="DUF4179"/>
    <property type="match status" value="1"/>
</dbReference>
<keyword evidence="1" id="KW-0472">Membrane</keyword>
<proteinExistence type="predicted"/>
<dbReference type="RefSeq" id="WP_326090004.1">
    <property type="nucleotide sequence ID" value="NZ_JARLKZ010000016.1"/>
</dbReference>
<keyword evidence="1" id="KW-0812">Transmembrane</keyword>
<keyword evidence="4" id="KW-1185">Reference proteome</keyword>
<gene>
    <name evidence="3" type="ORF">P4H66_20750</name>
</gene>
<dbReference type="Proteomes" id="UP001344632">
    <property type="component" value="Unassembled WGS sequence"/>
</dbReference>
<dbReference type="Gene3D" id="2.60.40.1630">
    <property type="entry name" value="bacillus anthracis domain"/>
    <property type="match status" value="1"/>
</dbReference>
<reference evidence="3 4" key="1">
    <citation type="submission" date="2023-03" db="EMBL/GenBank/DDBJ databases">
        <title>Bacillus Genome Sequencing.</title>
        <authorList>
            <person name="Dunlap C."/>
        </authorList>
    </citation>
    <scope>NUCLEOTIDE SEQUENCE [LARGE SCALE GENOMIC DNA]</scope>
    <source>
        <strain evidence="3 4">BD-525</strain>
    </source>
</reference>
<feature type="transmembrane region" description="Helical" evidence="1">
    <location>
        <begin position="64"/>
        <end position="83"/>
    </location>
</feature>
<evidence type="ECO:0000256" key="1">
    <source>
        <dbReference type="SAM" id="Phobius"/>
    </source>
</evidence>
<accession>A0ABU6GRA4</accession>